<comment type="subunit">
    <text evidence="1">Heterodimer of an alpha and a beta chain.</text>
</comment>
<dbReference type="InterPro" id="IPR006099">
    <property type="entry name" value="MeMalonylCoA_mutase_a/b_cat"/>
</dbReference>
<evidence type="ECO:0000313" key="5">
    <source>
        <dbReference type="Proteomes" id="UP000076660"/>
    </source>
</evidence>
<dbReference type="OrthoDB" id="9762378at2"/>
<dbReference type="Gene3D" id="3.20.20.240">
    <property type="entry name" value="Methylmalonyl-CoA mutase"/>
    <property type="match status" value="1"/>
</dbReference>
<dbReference type="PANTHER" id="PTHR48101:SF4">
    <property type="entry name" value="METHYLMALONYL-COA MUTASE, MITOCHONDRIAL"/>
    <property type="match status" value="1"/>
</dbReference>
<dbReference type="Gene3D" id="1.10.196.20">
    <property type="match status" value="1"/>
</dbReference>
<dbReference type="EMBL" id="LQMT02000025">
    <property type="protein sequence ID" value="ONF65515.1"/>
    <property type="molecule type" value="Genomic_DNA"/>
</dbReference>
<feature type="region of interest" description="Disordered" evidence="2">
    <location>
        <begin position="1"/>
        <end position="20"/>
    </location>
</feature>
<evidence type="ECO:0000313" key="4">
    <source>
        <dbReference type="EMBL" id="ONF65515.1"/>
    </source>
</evidence>
<protein>
    <submittedName>
        <fullName evidence="4">Methylmalonyl-CoA mutase</fullName>
    </submittedName>
</protein>
<feature type="domain" description="Methylmalonyl-CoA mutase alpha/beta chain catalytic" evidence="3">
    <location>
        <begin position="140"/>
        <end position="481"/>
    </location>
</feature>
<gene>
    <name evidence="4" type="ORF">AVR91_0226555</name>
</gene>
<evidence type="ECO:0000256" key="2">
    <source>
        <dbReference type="SAM" id="MobiDB-lite"/>
    </source>
</evidence>
<accession>A0A1W2LPK0</accession>
<dbReference type="SUPFAM" id="SSF51703">
    <property type="entry name" value="Cobalamin (vitamin B12)-dependent enzymes"/>
    <property type="match status" value="1"/>
</dbReference>
<dbReference type="GO" id="GO:0005737">
    <property type="term" value="C:cytoplasm"/>
    <property type="evidence" value="ECO:0007669"/>
    <property type="project" value="TreeGrafter"/>
</dbReference>
<comment type="caution">
    <text evidence="4">The sequence shown here is derived from an EMBL/GenBank/DDBJ whole genome shotgun (WGS) entry which is preliminary data.</text>
</comment>
<dbReference type="GO" id="GO:0019678">
    <property type="term" value="P:propionate metabolic process, methylmalonyl pathway"/>
    <property type="evidence" value="ECO:0007669"/>
    <property type="project" value="TreeGrafter"/>
</dbReference>
<evidence type="ECO:0000256" key="1">
    <source>
        <dbReference type="ARBA" id="ARBA00011870"/>
    </source>
</evidence>
<dbReference type="Gene3D" id="3.40.50.280">
    <property type="entry name" value="Cobalamin-binding domain"/>
    <property type="match status" value="1"/>
</dbReference>
<name>A0A1W2LPK0_9PSEU</name>
<dbReference type="PANTHER" id="PTHR48101">
    <property type="entry name" value="METHYLMALONYL-COA MUTASE, MITOCHONDRIAL-RELATED"/>
    <property type="match status" value="1"/>
</dbReference>
<dbReference type="Pfam" id="PF01642">
    <property type="entry name" value="MM_CoA_mutase"/>
    <property type="match status" value="2"/>
</dbReference>
<dbReference type="AlphaFoldDB" id="A0A1W2LPK0"/>
<organism evidence="4 5">
    <name type="scientific">Amycolatopsis keratiniphila subsp. keratiniphila</name>
    <dbReference type="NCBI Taxonomy" id="227715"/>
    <lineage>
        <taxon>Bacteria</taxon>
        <taxon>Bacillati</taxon>
        <taxon>Actinomycetota</taxon>
        <taxon>Actinomycetes</taxon>
        <taxon>Pseudonocardiales</taxon>
        <taxon>Pseudonocardiaceae</taxon>
        <taxon>Amycolatopsis</taxon>
        <taxon>Amycolatopsis japonica group</taxon>
    </lineage>
</organism>
<reference evidence="4 5" key="1">
    <citation type="submission" date="2016-12" db="EMBL/GenBank/DDBJ databases">
        <title>Amycolatopsis keratiniphila subsp. keratiniphila genome sequencing and assembly.</title>
        <authorList>
            <person name="Mayilraj S."/>
            <person name="Kaur N."/>
        </authorList>
    </citation>
    <scope>NUCLEOTIDE SEQUENCE [LARGE SCALE GENOMIC DNA]</scope>
    <source>
        <strain evidence="4 5">DSM 44409</strain>
    </source>
</reference>
<dbReference type="GO" id="GO:0031419">
    <property type="term" value="F:cobalamin binding"/>
    <property type="evidence" value="ECO:0007669"/>
    <property type="project" value="UniProtKB-KW"/>
</dbReference>
<dbReference type="InterPro" id="IPR024067">
    <property type="entry name" value="Me-malonyl-CoA_mutase_sm_su_N"/>
</dbReference>
<feature type="domain" description="Methylmalonyl-CoA mutase alpha/beta chain catalytic" evidence="3">
    <location>
        <begin position="66"/>
        <end position="136"/>
    </location>
</feature>
<dbReference type="RefSeq" id="WP_063272378.1">
    <property type="nucleotide sequence ID" value="NZ_LQMT02000025.1"/>
</dbReference>
<sequence length="626" mass="65310">MTEVAETESVPTPGEPDAPGELELAAEFPEASREQWRELVAGVLRKSGAIDESFDGLPESKLVTRTYDGLEIQPLYTAEDTVEGTGFPGLPPFVRSARPEGAVTTGWDVRARYARRDAKATNAAILADLEGGVSSIWLRAGVTGVPVADLGDALNEVYVDLAPVTLDAGEEYEAAANELFTIFAEREIPASAVTATLGADPIGLTARTGTAHPLAAAAELAARVATGHPKVRTIVADGLPFHEAGGSDAQELGAAIAAGVAYLRALTEAGLDVDTAAGQIEFRLAATADQFLTIAKFRAARRLWARVTEVAGVSAGRGAGMRQHAVTSPAMLTQRDPWVNMLRTTLACFGAGVGGADAITVLPFDAAIGQPDAFSARIARNTHAVLLEESKLAGVIDPAGGSWYVENLTDELAKAAWREFTAIEAAGGIEAELASGALAGRLAETWEKRSKRIGTRRDPITGVSEFPNLTEKAVVRDAMDDVAGGGLPRYRYAEAFEALRDRADAHPSRPRVFLATLGPVAAHTARASFAANLFQAGGIEAVNPGAPDDVVAEFRASGTKIACICGSNTSYAEEADSVAKALKEAGATSVLLAGKPGDHPDVTGYLFTGCDALEILTGTLNELGVQ</sequence>
<evidence type="ECO:0000259" key="3">
    <source>
        <dbReference type="Pfam" id="PF01642"/>
    </source>
</evidence>
<dbReference type="GO" id="GO:0004494">
    <property type="term" value="F:methylmalonyl-CoA mutase activity"/>
    <property type="evidence" value="ECO:0007669"/>
    <property type="project" value="UniProtKB-EC"/>
</dbReference>
<dbReference type="InterPro" id="IPR016176">
    <property type="entry name" value="Cbl-dep_enz_cat"/>
</dbReference>
<dbReference type="Proteomes" id="UP000076660">
    <property type="component" value="Unassembled WGS sequence"/>
</dbReference>
<dbReference type="CDD" id="cd03677">
    <property type="entry name" value="MM_CoA_mutase_beta"/>
    <property type="match status" value="1"/>
</dbReference>
<proteinExistence type="predicted"/>